<dbReference type="InterPro" id="IPR036390">
    <property type="entry name" value="WH_DNA-bd_sf"/>
</dbReference>
<dbReference type="InterPro" id="IPR014757">
    <property type="entry name" value="Tscrpt_reg_IclR_C"/>
</dbReference>
<dbReference type="InterPro" id="IPR036388">
    <property type="entry name" value="WH-like_DNA-bd_sf"/>
</dbReference>
<evidence type="ECO:0000259" key="4">
    <source>
        <dbReference type="PROSITE" id="PS51077"/>
    </source>
</evidence>
<dbReference type="SMART" id="SM00346">
    <property type="entry name" value="HTH_ICLR"/>
    <property type="match status" value="1"/>
</dbReference>
<dbReference type="PANTHER" id="PTHR30136:SF8">
    <property type="entry name" value="TRANSCRIPTIONAL REGULATORY PROTEIN"/>
    <property type="match status" value="1"/>
</dbReference>
<dbReference type="RefSeq" id="WP_344586394.1">
    <property type="nucleotide sequence ID" value="NZ_BAAARW010000001.1"/>
</dbReference>
<dbReference type="Gene3D" id="1.10.10.10">
    <property type="entry name" value="Winged helix-like DNA-binding domain superfamily/Winged helix DNA-binding domain"/>
    <property type="match status" value="1"/>
</dbReference>
<dbReference type="InterPro" id="IPR050707">
    <property type="entry name" value="HTH_MetabolicPath_Reg"/>
</dbReference>
<dbReference type="SUPFAM" id="SSF46785">
    <property type="entry name" value="Winged helix' DNA-binding domain"/>
    <property type="match status" value="1"/>
</dbReference>
<dbReference type="SUPFAM" id="SSF55781">
    <property type="entry name" value="GAF domain-like"/>
    <property type="match status" value="1"/>
</dbReference>
<sequence length="254" mass="26606">MSRPDTDVSGGQPADIQAVARAAQILALFSPGTPEITAAGAAAAIGLNRTTTYRYCTSLASAGLLERRGEGTFAPGPLALQLGVFALSRREILDLAPPHMSELAAGARSTAVLSLWGSSGPVVSRVEEDVAGTVSVRVKVGTQLDLGTAQAAVFLAFHRDQLQAERLIATWPAEAQTRLREQLERVRAGGYSAVDNGRGIAVLAAPIYDEHGLCASLALLNTVQAMSLEPESPQLRLLLDTARQLTVKMGGPLS</sequence>
<dbReference type="Pfam" id="PF01614">
    <property type="entry name" value="IclR_C"/>
    <property type="match status" value="1"/>
</dbReference>
<proteinExistence type="predicted"/>
<dbReference type="EMBL" id="BAAARW010000001">
    <property type="protein sequence ID" value="GAA2399275.1"/>
    <property type="molecule type" value="Genomic_DNA"/>
</dbReference>
<dbReference type="InterPro" id="IPR029016">
    <property type="entry name" value="GAF-like_dom_sf"/>
</dbReference>
<dbReference type="Gene3D" id="3.30.450.40">
    <property type="match status" value="1"/>
</dbReference>
<accession>A0ABN3IC98</accession>
<evidence type="ECO:0000256" key="3">
    <source>
        <dbReference type="ARBA" id="ARBA00023163"/>
    </source>
</evidence>
<dbReference type="InterPro" id="IPR005471">
    <property type="entry name" value="Tscrpt_reg_IclR_N"/>
</dbReference>
<evidence type="ECO:0000256" key="2">
    <source>
        <dbReference type="ARBA" id="ARBA00023125"/>
    </source>
</evidence>
<protein>
    <recommendedName>
        <fullName evidence="8">Transcriptional regulator</fullName>
    </recommendedName>
</protein>
<feature type="domain" description="IclR-ED" evidence="5">
    <location>
        <begin position="78"/>
        <end position="251"/>
    </location>
</feature>
<name>A0ABN3IC98_9ACTN</name>
<dbReference type="PROSITE" id="PS51077">
    <property type="entry name" value="HTH_ICLR"/>
    <property type="match status" value="1"/>
</dbReference>
<organism evidence="6 7">
    <name type="scientific">Actinomadura vinacea</name>
    <dbReference type="NCBI Taxonomy" id="115336"/>
    <lineage>
        <taxon>Bacteria</taxon>
        <taxon>Bacillati</taxon>
        <taxon>Actinomycetota</taxon>
        <taxon>Actinomycetes</taxon>
        <taxon>Streptosporangiales</taxon>
        <taxon>Thermomonosporaceae</taxon>
        <taxon>Actinomadura</taxon>
    </lineage>
</organism>
<keyword evidence="3" id="KW-0804">Transcription</keyword>
<gene>
    <name evidence="6" type="ORF">GCM10010191_02680</name>
</gene>
<comment type="caution">
    <text evidence="6">The sequence shown here is derived from an EMBL/GenBank/DDBJ whole genome shotgun (WGS) entry which is preliminary data.</text>
</comment>
<keyword evidence="7" id="KW-1185">Reference proteome</keyword>
<evidence type="ECO:0000259" key="5">
    <source>
        <dbReference type="PROSITE" id="PS51078"/>
    </source>
</evidence>
<keyword evidence="2" id="KW-0238">DNA-binding</keyword>
<dbReference type="Pfam" id="PF09339">
    <property type="entry name" value="HTH_IclR"/>
    <property type="match status" value="1"/>
</dbReference>
<dbReference type="PROSITE" id="PS51078">
    <property type="entry name" value="ICLR_ED"/>
    <property type="match status" value="1"/>
</dbReference>
<feature type="domain" description="HTH iclR-type" evidence="4">
    <location>
        <begin position="16"/>
        <end position="77"/>
    </location>
</feature>
<evidence type="ECO:0000313" key="7">
    <source>
        <dbReference type="Proteomes" id="UP001501231"/>
    </source>
</evidence>
<evidence type="ECO:0008006" key="8">
    <source>
        <dbReference type="Google" id="ProtNLM"/>
    </source>
</evidence>
<evidence type="ECO:0000313" key="6">
    <source>
        <dbReference type="EMBL" id="GAA2399275.1"/>
    </source>
</evidence>
<dbReference type="PANTHER" id="PTHR30136">
    <property type="entry name" value="HELIX-TURN-HELIX TRANSCRIPTIONAL REGULATOR, ICLR FAMILY"/>
    <property type="match status" value="1"/>
</dbReference>
<dbReference type="Proteomes" id="UP001501231">
    <property type="component" value="Unassembled WGS sequence"/>
</dbReference>
<reference evidence="6 7" key="1">
    <citation type="journal article" date="2019" name="Int. J. Syst. Evol. Microbiol.">
        <title>The Global Catalogue of Microorganisms (GCM) 10K type strain sequencing project: providing services to taxonomists for standard genome sequencing and annotation.</title>
        <authorList>
            <consortium name="The Broad Institute Genomics Platform"/>
            <consortium name="The Broad Institute Genome Sequencing Center for Infectious Disease"/>
            <person name="Wu L."/>
            <person name="Ma J."/>
        </authorList>
    </citation>
    <scope>NUCLEOTIDE SEQUENCE [LARGE SCALE GENOMIC DNA]</scope>
    <source>
        <strain evidence="6 7">JCM 3325</strain>
    </source>
</reference>
<evidence type="ECO:0000256" key="1">
    <source>
        <dbReference type="ARBA" id="ARBA00023015"/>
    </source>
</evidence>
<keyword evidence="1" id="KW-0805">Transcription regulation</keyword>